<proteinExistence type="predicted"/>
<evidence type="ECO:0000313" key="1">
    <source>
        <dbReference type="EMBL" id="KAL3324235.1"/>
    </source>
</evidence>
<dbReference type="AlphaFoldDB" id="A0ABD2QXJ9"/>
<name>A0ABD2QXJ9_9SOLN</name>
<organism evidence="1 2">
    <name type="scientific">Solanum stoloniferum</name>
    <dbReference type="NCBI Taxonomy" id="62892"/>
    <lineage>
        <taxon>Eukaryota</taxon>
        <taxon>Viridiplantae</taxon>
        <taxon>Streptophyta</taxon>
        <taxon>Embryophyta</taxon>
        <taxon>Tracheophyta</taxon>
        <taxon>Spermatophyta</taxon>
        <taxon>Magnoliopsida</taxon>
        <taxon>eudicotyledons</taxon>
        <taxon>Gunneridae</taxon>
        <taxon>Pentapetalae</taxon>
        <taxon>asterids</taxon>
        <taxon>lamiids</taxon>
        <taxon>Solanales</taxon>
        <taxon>Solanaceae</taxon>
        <taxon>Solanoideae</taxon>
        <taxon>Solaneae</taxon>
        <taxon>Solanum</taxon>
    </lineage>
</organism>
<accession>A0ABD2QXJ9</accession>
<dbReference type="PANTHER" id="PTHR34222:SF77">
    <property type="entry name" value="CCHC-TYPE DOMAIN-CONTAINING PROTEIN"/>
    <property type="match status" value="1"/>
</dbReference>
<evidence type="ECO:0000313" key="2">
    <source>
        <dbReference type="Proteomes" id="UP001627284"/>
    </source>
</evidence>
<comment type="caution">
    <text evidence="1">The sequence shown here is derived from an EMBL/GenBank/DDBJ whole genome shotgun (WGS) entry which is preliminary data.</text>
</comment>
<sequence>MDYVTSYYSKLRALWAELDVMIPSPGCTCEDSTMYVEHLRSQRLMQFLMGLNQRFGHIRSSILSRKLVITVNEACAVAAQKESQRTLRVLDKTRDPLIFLVGRTQ</sequence>
<protein>
    <submittedName>
        <fullName evidence="1">Uncharacterized protein</fullName>
    </submittedName>
</protein>
<keyword evidence="2" id="KW-1185">Reference proteome</keyword>
<dbReference type="PANTHER" id="PTHR34222">
    <property type="entry name" value="GAG_PRE-INTEGRS DOMAIN-CONTAINING PROTEIN"/>
    <property type="match status" value="1"/>
</dbReference>
<dbReference type="Proteomes" id="UP001627284">
    <property type="component" value="Unassembled WGS sequence"/>
</dbReference>
<gene>
    <name evidence="1" type="ORF">AABB24_038426</name>
</gene>
<reference evidence="1 2" key="1">
    <citation type="submission" date="2024-05" db="EMBL/GenBank/DDBJ databases">
        <title>De novo assembly of an allotetraploid wild potato.</title>
        <authorList>
            <person name="Hosaka A.J."/>
        </authorList>
    </citation>
    <scope>NUCLEOTIDE SEQUENCE [LARGE SCALE GENOMIC DNA]</scope>
    <source>
        <tissue evidence="1">Young leaves</tissue>
    </source>
</reference>
<dbReference type="EMBL" id="JBJKTR010000023">
    <property type="protein sequence ID" value="KAL3324235.1"/>
    <property type="molecule type" value="Genomic_DNA"/>
</dbReference>